<sequence>MSLVAKFTGGKRVNHGGRGSYHCRCMGAGLSHSSGPARHSSPWKRKTGHSPGSHFKEFKKREKRQASSALSFASEPQNKKRKIRADPNLDYGPLAADLEINETDLITSKEKILQSLKDDVSPPEKINIIERSTVGQHENIKWREIRRNCLNASHFGSVIKRKDAAPFDEIAGDAFDMFGLSALSSEFIEIVGAPLLGEESAEDAAWLLSVWDENGVYAAPVETEDLNASDSKAVMASTPSGRPFYRRTPPGHGLLKGDMPLES</sequence>
<reference evidence="2" key="1">
    <citation type="submission" date="2020-11" db="EMBL/GenBank/DDBJ databases">
        <authorList>
            <person name="Tran Van P."/>
        </authorList>
    </citation>
    <scope>NUCLEOTIDE SEQUENCE</scope>
</reference>
<gene>
    <name evidence="2" type="ORF">TSIB3V08_LOCUS5065</name>
</gene>
<proteinExistence type="predicted"/>
<accession>A0A7R9AUW5</accession>
<feature type="compositionally biased region" description="Polar residues" evidence="1">
    <location>
        <begin position="66"/>
        <end position="76"/>
    </location>
</feature>
<dbReference type="EMBL" id="OC001907">
    <property type="protein sequence ID" value="CAD7260908.1"/>
    <property type="molecule type" value="Genomic_DNA"/>
</dbReference>
<organism evidence="2">
    <name type="scientific">Timema shepardi</name>
    <name type="common">Walking stick</name>
    <dbReference type="NCBI Taxonomy" id="629360"/>
    <lineage>
        <taxon>Eukaryota</taxon>
        <taxon>Metazoa</taxon>
        <taxon>Ecdysozoa</taxon>
        <taxon>Arthropoda</taxon>
        <taxon>Hexapoda</taxon>
        <taxon>Insecta</taxon>
        <taxon>Pterygota</taxon>
        <taxon>Neoptera</taxon>
        <taxon>Polyneoptera</taxon>
        <taxon>Phasmatodea</taxon>
        <taxon>Timematodea</taxon>
        <taxon>Timematoidea</taxon>
        <taxon>Timematidae</taxon>
        <taxon>Timema</taxon>
    </lineage>
</organism>
<feature type="region of interest" description="Disordered" evidence="1">
    <location>
        <begin position="229"/>
        <end position="263"/>
    </location>
</feature>
<name>A0A7R9AUW5_TIMSH</name>
<evidence type="ECO:0000256" key="1">
    <source>
        <dbReference type="SAM" id="MobiDB-lite"/>
    </source>
</evidence>
<dbReference type="AlphaFoldDB" id="A0A7R9AUW5"/>
<evidence type="ECO:0000313" key="2">
    <source>
        <dbReference type="EMBL" id="CAD7260908.1"/>
    </source>
</evidence>
<protein>
    <submittedName>
        <fullName evidence="2">Uncharacterized protein</fullName>
    </submittedName>
</protein>
<feature type="region of interest" description="Disordered" evidence="1">
    <location>
        <begin position="31"/>
        <end position="86"/>
    </location>
</feature>